<accession>A0ABP8TE02</accession>
<reference evidence="3" key="1">
    <citation type="journal article" date="2019" name="Int. J. Syst. Evol. Microbiol.">
        <title>The Global Catalogue of Microorganisms (GCM) 10K type strain sequencing project: providing services to taxonomists for standard genome sequencing and annotation.</title>
        <authorList>
            <consortium name="The Broad Institute Genomics Platform"/>
            <consortium name="The Broad Institute Genome Sequencing Center for Infectious Disease"/>
            <person name="Wu L."/>
            <person name="Ma J."/>
        </authorList>
    </citation>
    <scope>NUCLEOTIDE SEQUENCE [LARGE SCALE GENOMIC DNA]</scope>
    <source>
        <strain evidence="3">JCM 17938</strain>
    </source>
</reference>
<comment type="caution">
    <text evidence="2">The sequence shown here is derived from an EMBL/GenBank/DDBJ whole genome shotgun (WGS) entry which is preliminary data.</text>
</comment>
<protein>
    <submittedName>
        <fullName evidence="2">Uncharacterized protein</fullName>
    </submittedName>
</protein>
<keyword evidence="3" id="KW-1185">Reference proteome</keyword>
<feature type="region of interest" description="Disordered" evidence="1">
    <location>
        <begin position="1"/>
        <end position="32"/>
    </location>
</feature>
<evidence type="ECO:0000256" key="1">
    <source>
        <dbReference type="SAM" id="MobiDB-lite"/>
    </source>
</evidence>
<dbReference type="EMBL" id="BAABHJ010000002">
    <property type="protein sequence ID" value="GAA4603582.1"/>
    <property type="molecule type" value="Genomic_DNA"/>
</dbReference>
<name>A0ABP8TE02_9ACTN</name>
<evidence type="ECO:0000313" key="3">
    <source>
        <dbReference type="Proteomes" id="UP001500212"/>
    </source>
</evidence>
<sequence length="73" mass="7232">MTRDGSRAARVTTGAAASPAPAKAVPPSAPLSPTVAAVTTATAAAKDLAGRPYHLMTGPGMLRDIECSLLSEG</sequence>
<proteinExistence type="predicted"/>
<feature type="compositionally biased region" description="Low complexity" evidence="1">
    <location>
        <begin position="15"/>
        <end position="32"/>
    </location>
</feature>
<organism evidence="2 3">
    <name type="scientific">Actinoallomurus liliacearum</name>
    <dbReference type="NCBI Taxonomy" id="1080073"/>
    <lineage>
        <taxon>Bacteria</taxon>
        <taxon>Bacillati</taxon>
        <taxon>Actinomycetota</taxon>
        <taxon>Actinomycetes</taxon>
        <taxon>Streptosporangiales</taxon>
        <taxon>Thermomonosporaceae</taxon>
        <taxon>Actinoallomurus</taxon>
    </lineage>
</organism>
<evidence type="ECO:0000313" key="2">
    <source>
        <dbReference type="EMBL" id="GAA4603582.1"/>
    </source>
</evidence>
<gene>
    <name evidence="2" type="ORF">GCM10023195_11930</name>
</gene>
<dbReference type="Proteomes" id="UP001500212">
    <property type="component" value="Unassembled WGS sequence"/>
</dbReference>